<reference evidence="2 3" key="1">
    <citation type="submission" date="2011-07" db="EMBL/GenBank/DDBJ databases">
        <authorList>
            <person name="Coyne R."/>
            <person name="Brami D."/>
            <person name="Johnson J."/>
            <person name="Hostetler J."/>
            <person name="Hannick L."/>
            <person name="Clark T."/>
            <person name="Cassidy-Hanley D."/>
            <person name="Inman J."/>
        </authorList>
    </citation>
    <scope>NUCLEOTIDE SEQUENCE [LARGE SCALE GENOMIC DNA]</scope>
    <source>
        <strain evidence="2 3">G5</strain>
    </source>
</reference>
<keyword evidence="1" id="KW-0812">Transmembrane</keyword>
<dbReference type="AlphaFoldDB" id="G0QJV0"/>
<name>G0QJV0_ICHMU</name>
<dbReference type="RefSeq" id="XP_004039805.1">
    <property type="nucleotide sequence ID" value="XM_004039757.1"/>
</dbReference>
<feature type="transmembrane region" description="Helical" evidence="1">
    <location>
        <begin position="102"/>
        <end position="124"/>
    </location>
</feature>
<feature type="transmembrane region" description="Helical" evidence="1">
    <location>
        <begin position="136"/>
        <end position="152"/>
    </location>
</feature>
<feature type="transmembrane region" description="Helical" evidence="1">
    <location>
        <begin position="6"/>
        <end position="27"/>
    </location>
</feature>
<keyword evidence="1" id="KW-1133">Transmembrane helix</keyword>
<evidence type="ECO:0000256" key="1">
    <source>
        <dbReference type="SAM" id="Phobius"/>
    </source>
</evidence>
<protein>
    <recommendedName>
        <fullName evidence="4">Transmembrane protein</fullName>
    </recommendedName>
</protein>
<dbReference type="InParanoid" id="G0QJV0"/>
<organism evidence="2 3">
    <name type="scientific">Ichthyophthirius multifiliis</name>
    <name type="common">White spot disease agent</name>
    <name type="synonym">Ich</name>
    <dbReference type="NCBI Taxonomy" id="5932"/>
    <lineage>
        <taxon>Eukaryota</taxon>
        <taxon>Sar</taxon>
        <taxon>Alveolata</taxon>
        <taxon>Ciliophora</taxon>
        <taxon>Intramacronucleata</taxon>
        <taxon>Oligohymenophorea</taxon>
        <taxon>Hymenostomatida</taxon>
        <taxon>Ophryoglenina</taxon>
        <taxon>Ichthyophthirius</taxon>
    </lineage>
</organism>
<evidence type="ECO:0000313" key="3">
    <source>
        <dbReference type="Proteomes" id="UP000008983"/>
    </source>
</evidence>
<dbReference type="GeneID" id="14910700"/>
<evidence type="ECO:0000313" key="2">
    <source>
        <dbReference type="EMBL" id="EGR34501.1"/>
    </source>
</evidence>
<evidence type="ECO:0008006" key="4">
    <source>
        <dbReference type="Google" id="ProtNLM"/>
    </source>
</evidence>
<dbReference type="EMBL" id="GL983097">
    <property type="protein sequence ID" value="EGR34501.1"/>
    <property type="molecule type" value="Genomic_DNA"/>
</dbReference>
<keyword evidence="3" id="KW-1185">Reference proteome</keyword>
<dbReference type="Proteomes" id="UP000008983">
    <property type="component" value="Unassembled WGS sequence"/>
</dbReference>
<proteinExistence type="predicted"/>
<gene>
    <name evidence="2" type="ORF">IMG5_009370</name>
</gene>
<accession>G0QJV0</accession>
<keyword evidence="1" id="KW-0472">Membrane</keyword>
<sequence>MYIYIFIIIIFYYYYFQYCEAFQKIITQRRLMQLQERVISLNEFVIPLSNQPNIYAQEYIKYREFWDEMSGVKARRKKKMNPEGEDDKKGKQKKFKRRKNDFLLNFIIINIYFLIKNYIFINILKIFKCIFLKKKQQIFITYLYLKIYTFIFKKKKCKKTNQTQII</sequence>